<organism evidence="1 2">
    <name type="scientific">Faecalibacterium duncaniae (strain DSM 17677 / JCM 31915 / A2-165)</name>
    <name type="common">Faecalibacterium prausnitzii</name>
    <dbReference type="NCBI Taxonomy" id="411483"/>
    <lineage>
        <taxon>Bacteria</taxon>
        <taxon>Bacillati</taxon>
        <taxon>Bacillota</taxon>
        <taxon>Clostridia</taxon>
        <taxon>Eubacteriales</taxon>
        <taxon>Oscillospiraceae</taxon>
        <taxon>Faecalibacterium</taxon>
    </lineage>
</organism>
<dbReference type="HOGENOM" id="CLU_3289937_0_0_9"/>
<dbReference type="Proteomes" id="UP000004619">
    <property type="component" value="Unassembled WGS sequence"/>
</dbReference>
<proteinExistence type="predicted"/>
<sequence length="40" mass="4898">MFRFVQCTYYSRINNIILSGRIQPFFHKKPIDKPVLLCYF</sequence>
<dbReference type="AlphaFoldDB" id="C7H2L2"/>
<name>C7H2L2_FAED2</name>
<evidence type="ECO:0000313" key="2">
    <source>
        <dbReference type="Proteomes" id="UP000004619"/>
    </source>
</evidence>
<gene>
    <name evidence="1" type="ORF">FAEPRAA2165_00510</name>
</gene>
<keyword evidence="2" id="KW-1185">Reference proteome</keyword>
<reference evidence="1" key="1">
    <citation type="submission" date="2009-08" db="EMBL/GenBank/DDBJ databases">
        <authorList>
            <person name="Weinstock G."/>
            <person name="Sodergren E."/>
            <person name="Clifton S."/>
            <person name="Fulton L."/>
            <person name="Fulton B."/>
            <person name="Courtney L."/>
            <person name="Fronick C."/>
            <person name="Harrison M."/>
            <person name="Strong C."/>
            <person name="Farmer C."/>
            <person name="Delahaunty K."/>
            <person name="Markovic C."/>
            <person name="Hall O."/>
            <person name="Minx P."/>
            <person name="Tomlinson C."/>
            <person name="Mitreva M."/>
            <person name="Nelson J."/>
            <person name="Hou S."/>
            <person name="Wollam A."/>
            <person name="Pepin K.H."/>
            <person name="Johnson M."/>
            <person name="Bhonagiri V."/>
            <person name="Nash W.E."/>
            <person name="Warren W."/>
            <person name="Chinwalla A."/>
            <person name="Mardis E.R."/>
            <person name="Wilson R.K."/>
        </authorList>
    </citation>
    <scope>NUCLEOTIDE SEQUENCE [LARGE SCALE GENOMIC DNA]</scope>
    <source>
        <strain evidence="1">A2-165</strain>
    </source>
</reference>
<dbReference type="EMBL" id="ACOP02000008">
    <property type="protein sequence ID" value="EEU97925.1"/>
    <property type="molecule type" value="Genomic_DNA"/>
</dbReference>
<comment type="caution">
    <text evidence="1">The sequence shown here is derived from an EMBL/GenBank/DDBJ whole genome shotgun (WGS) entry which is preliminary data.</text>
</comment>
<accession>C7H2L2</accession>
<evidence type="ECO:0000313" key="1">
    <source>
        <dbReference type="EMBL" id="EEU97925.1"/>
    </source>
</evidence>
<protein>
    <submittedName>
        <fullName evidence="1">Uncharacterized protein</fullName>
    </submittedName>
</protein>